<dbReference type="GO" id="GO:0004491">
    <property type="term" value="F:methylmalonate-semialdehyde dehydrogenase (acylating, NAD) activity"/>
    <property type="evidence" value="ECO:0007669"/>
    <property type="project" value="UniProtKB-EC"/>
</dbReference>
<dbReference type="AlphaFoldDB" id="A0A9P9E587"/>
<dbReference type="GO" id="GO:0006574">
    <property type="term" value="P:L-valine catabolic process"/>
    <property type="evidence" value="ECO:0007669"/>
    <property type="project" value="TreeGrafter"/>
</dbReference>
<dbReference type="Proteomes" id="UP000738349">
    <property type="component" value="Unassembled WGS sequence"/>
</dbReference>
<evidence type="ECO:0000256" key="2">
    <source>
        <dbReference type="ARBA" id="ARBA00013048"/>
    </source>
</evidence>
<organism evidence="6 7">
    <name type="scientific">Dactylonectria macrodidyma</name>
    <dbReference type="NCBI Taxonomy" id="307937"/>
    <lineage>
        <taxon>Eukaryota</taxon>
        <taxon>Fungi</taxon>
        <taxon>Dikarya</taxon>
        <taxon>Ascomycota</taxon>
        <taxon>Pezizomycotina</taxon>
        <taxon>Sordariomycetes</taxon>
        <taxon>Hypocreomycetidae</taxon>
        <taxon>Hypocreales</taxon>
        <taxon>Nectriaceae</taxon>
        <taxon>Dactylonectria</taxon>
    </lineage>
</organism>
<dbReference type="CDD" id="cd07085">
    <property type="entry name" value="ALDH_F6_MMSDH"/>
    <property type="match status" value="1"/>
</dbReference>
<dbReference type="PANTHER" id="PTHR43866">
    <property type="entry name" value="MALONATE-SEMIALDEHYDE DEHYDROGENASE"/>
    <property type="match status" value="1"/>
</dbReference>
<dbReference type="PANTHER" id="PTHR43866:SF3">
    <property type="entry name" value="METHYLMALONATE-SEMIALDEHYDE DEHYDROGENASE [ACYLATING], MITOCHONDRIAL"/>
    <property type="match status" value="1"/>
</dbReference>
<evidence type="ECO:0000256" key="4">
    <source>
        <dbReference type="ARBA" id="ARBA00023027"/>
    </source>
</evidence>
<dbReference type="InterPro" id="IPR016163">
    <property type="entry name" value="Ald_DH_C"/>
</dbReference>
<evidence type="ECO:0000259" key="5">
    <source>
        <dbReference type="Pfam" id="PF00171"/>
    </source>
</evidence>
<dbReference type="PROSITE" id="PS00070">
    <property type="entry name" value="ALDEHYDE_DEHYDR_CYS"/>
    <property type="match status" value="1"/>
</dbReference>
<protein>
    <recommendedName>
        <fullName evidence="2">methylmalonate-semialdehyde dehydrogenase (CoA acylating)</fullName>
        <ecNumber evidence="2">1.2.1.27</ecNumber>
    </recommendedName>
</protein>
<proteinExistence type="inferred from homology"/>
<dbReference type="SUPFAM" id="SSF53720">
    <property type="entry name" value="ALDH-like"/>
    <property type="match status" value="1"/>
</dbReference>
<dbReference type="Gene3D" id="3.40.605.10">
    <property type="entry name" value="Aldehyde Dehydrogenase, Chain A, domain 1"/>
    <property type="match status" value="1"/>
</dbReference>
<keyword evidence="3" id="KW-0560">Oxidoreductase</keyword>
<dbReference type="OrthoDB" id="310895at2759"/>
<dbReference type="FunFam" id="3.40.309.10:FF:000002">
    <property type="entry name" value="Methylmalonate-semialdehyde dehydrogenase (Acylating)"/>
    <property type="match status" value="1"/>
</dbReference>
<gene>
    <name evidence="6" type="ORF">EDB81DRAFT_696683</name>
</gene>
<name>A0A9P9E587_9HYPO</name>
<dbReference type="Pfam" id="PF00171">
    <property type="entry name" value="Aldedh"/>
    <property type="match status" value="1"/>
</dbReference>
<dbReference type="InterPro" id="IPR016162">
    <property type="entry name" value="Ald_DH_N"/>
</dbReference>
<evidence type="ECO:0000256" key="3">
    <source>
        <dbReference type="ARBA" id="ARBA00023002"/>
    </source>
</evidence>
<dbReference type="GO" id="GO:0006210">
    <property type="term" value="P:thymine catabolic process"/>
    <property type="evidence" value="ECO:0007669"/>
    <property type="project" value="TreeGrafter"/>
</dbReference>
<dbReference type="GO" id="GO:0005739">
    <property type="term" value="C:mitochondrion"/>
    <property type="evidence" value="ECO:0007669"/>
    <property type="project" value="TreeGrafter"/>
</dbReference>
<comment type="similarity">
    <text evidence="1">Belongs to the aldehyde dehydrogenase family.</text>
</comment>
<dbReference type="EMBL" id="JAGMUV010000017">
    <property type="protein sequence ID" value="KAH7131308.1"/>
    <property type="molecule type" value="Genomic_DNA"/>
</dbReference>
<dbReference type="InterPro" id="IPR015590">
    <property type="entry name" value="Aldehyde_DH_dom"/>
</dbReference>
<dbReference type="InterPro" id="IPR016160">
    <property type="entry name" value="Ald_DH_CS_CYS"/>
</dbReference>
<comment type="caution">
    <text evidence="6">The sequence shown here is derived from an EMBL/GenBank/DDBJ whole genome shotgun (WGS) entry which is preliminary data.</text>
</comment>
<dbReference type="EC" id="1.2.1.27" evidence="2"/>
<sequence length="515" mass="55365">MAANYPATHEKIQDVKDTPWFIDNAFKASSTTEFIELHDPSTNNLVTRVPQSTDAEMRAAVDSAQRAFPSWRATSVLHRQQIMFRLVALIRENWDRLAANITLEQGKTLADAKGDVLRGLQVAEAACGAPELLKGEVLEVAKDMETRTYKEPLGVVAAICPFNFPAMIPLWSLPIATITGNTMILKPSERDPGAAMILAELCQKAGFPDGVVNVIHGAKQTVNFILDEPRIKAISFVGSNQAGEYVFARGSANGKRVQANLGAKNHAAVLPDCNKNNFIKSVAGAAFGAAGQRCMALSTVVFVGNTKDWLPDLVESAKELQVNGGFESGADLGPVISPQSKSRIESLIASAEEEGAKIVLDGRGFKPAKEIFAQGNWVGPTIITNVKPSMRCYKEEIFGPVLLCLNVDTLDEAIEQINANEYGNGVAIFTSSGPTAESFRRRIEAGQVGINVPIPVPLPMFSFTGNKKSIAGGGASTFYGRPGVSFYTQQKTVTAKWAESDAIGTRADVAMPIHQ</sequence>
<evidence type="ECO:0000256" key="1">
    <source>
        <dbReference type="ARBA" id="ARBA00009986"/>
    </source>
</evidence>
<reference evidence="6" key="1">
    <citation type="journal article" date="2021" name="Nat. Commun.">
        <title>Genetic determinants of endophytism in the Arabidopsis root mycobiome.</title>
        <authorList>
            <person name="Mesny F."/>
            <person name="Miyauchi S."/>
            <person name="Thiergart T."/>
            <person name="Pickel B."/>
            <person name="Atanasova L."/>
            <person name="Karlsson M."/>
            <person name="Huettel B."/>
            <person name="Barry K.W."/>
            <person name="Haridas S."/>
            <person name="Chen C."/>
            <person name="Bauer D."/>
            <person name="Andreopoulos W."/>
            <person name="Pangilinan J."/>
            <person name="LaButti K."/>
            <person name="Riley R."/>
            <person name="Lipzen A."/>
            <person name="Clum A."/>
            <person name="Drula E."/>
            <person name="Henrissat B."/>
            <person name="Kohler A."/>
            <person name="Grigoriev I.V."/>
            <person name="Martin F.M."/>
            <person name="Hacquard S."/>
        </authorList>
    </citation>
    <scope>NUCLEOTIDE SEQUENCE</scope>
    <source>
        <strain evidence="6">MPI-CAGE-AT-0147</strain>
    </source>
</reference>
<keyword evidence="7" id="KW-1185">Reference proteome</keyword>
<dbReference type="NCBIfam" id="TIGR01722">
    <property type="entry name" value="MMSDH"/>
    <property type="match status" value="1"/>
</dbReference>
<keyword evidence="4" id="KW-0520">NAD</keyword>
<dbReference type="Gene3D" id="3.40.309.10">
    <property type="entry name" value="Aldehyde Dehydrogenase, Chain A, domain 2"/>
    <property type="match status" value="1"/>
</dbReference>
<dbReference type="InterPro" id="IPR016161">
    <property type="entry name" value="Ald_DH/histidinol_DH"/>
</dbReference>
<feature type="domain" description="Aldehyde dehydrogenase" evidence="5">
    <location>
        <begin position="29"/>
        <end position="493"/>
    </location>
</feature>
<dbReference type="FunFam" id="3.40.605.10:FF:000003">
    <property type="entry name" value="Methylmalonate-semialdehyde dehydrogenase [acylating]"/>
    <property type="match status" value="1"/>
</dbReference>
<accession>A0A9P9E587</accession>
<evidence type="ECO:0000313" key="6">
    <source>
        <dbReference type="EMBL" id="KAH7131308.1"/>
    </source>
</evidence>
<evidence type="ECO:0000313" key="7">
    <source>
        <dbReference type="Proteomes" id="UP000738349"/>
    </source>
</evidence>
<dbReference type="InterPro" id="IPR010061">
    <property type="entry name" value="MeMal-semiAld_DH"/>
</dbReference>